<proteinExistence type="predicted"/>
<dbReference type="GeneID" id="85225016"/>
<organism evidence="3 4">
    <name type="scientific">Malassezia japonica</name>
    <dbReference type="NCBI Taxonomy" id="223818"/>
    <lineage>
        <taxon>Eukaryota</taxon>
        <taxon>Fungi</taxon>
        <taxon>Dikarya</taxon>
        <taxon>Basidiomycota</taxon>
        <taxon>Ustilaginomycotina</taxon>
        <taxon>Malasseziomycetes</taxon>
        <taxon>Malasseziales</taxon>
        <taxon>Malasseziaceae</taxon>
        <taxon>Malassezia</taxon>
    </lineage>
</organism>
<dbReference type="Proteomes" id="UP001217754">
    <property type="component" value="Chromosome 2"/>
</dbReference>
<evidence type="ECO:0008006" key="5">
    <source>
        <dbReference type="Google" id="ProtNLM"/>
    </source>
</evidence>
<feature type="transmembrane region" description="Helical" evidence="1">
    <location>
        <begin position="231"/>
        <end position="253"/>
    </location>
</feature>
<accession>A0AAF0JA69</accession>
<dbReference type="EMBL" id="CP119959">
    <property type="protein sequence ID" value="WFD38414.1"/>
    <property type="molecule type" value="Genomic_DNA"/>
</dbReference>
<keyword evidence="1" id="KW-1133">Transmembrane helix</keyword>
<feature type="chain" id="PRO_5042288416" description="Protein BIG1" evidence="2">
    <location>
        <begin position="23"/>
        <end position="273"/>
    </location>
</feature>
<dbReference type="RefSeq" id="XP_060121311.1">
    <property type="nucleotide sequence ID" value="XM_060265328.1"/>
</dbReference>
<keyword evidence="2" id="KW-0732">Signal</keyword>
<keyword evidence="4" id="KW-1185">Reference proteome</keyword>
<dbReference type="AlphaFoldDB" id="A0AAF0JA69"/>
<evidence type="ECO:0000256" key="2">
    <source>
        <dbReference type="SAM" id="SignalP"/>
    </source>
</evidence>
<protein>
    <recommendedName>
        <fullName evidence="5">Protein BIG1</fullName>
    </recommendedName>
</protein>
<feature type="signal peptide" evidence="2">
    <location>
        <begin position="1"/>
        <end position="22"/>
    </location>
</feature>
<evidence type="ECO:0000256" key="1">
    <source>
        <dbReference type="SAM" id="Phobius"/>
    </source>
</evidence>
<sequence length="273" mass="29777">MRGLVWIVIQLALLCAPALVCASDAPLMAFMSPRAQTNVLRAPAPGALAQRGPQVSADHAVKRLMHHCDSAGVPEMCGMDALVHLEVDSLDSKSFTKLMGNQPLSLRKRVLESQYQMVLPAMDQSESSFGESLLKAIHAQCSGWRTASRLADADAEQPTLFKISTSNLQEKESDITATLLELDEAYPSHVVVVSAAQPHMLNKRRIPVKPEQLQSHGKFLERYQLFNTTTVLSIGVASLLIFFSLIAVMMIAGTESPDKLGAKTGVSQEKKRQ</sequence>
<evidence type="ECO:0000313" key="3">
    <source>
        <dbReference type="EMBL" id="WFD38414.1"/>
    </source>
</evidence>
<reference evidence="3" key="1">
    <citation type="submission" date="2023-03" db="EMBL/GenBank/DDBJ databases">
        <title>Mating type loci evolution in Malassezia.</title>
        <authorList>
            <person name="Coelho M.A."/>
        </authorList>
    </citation>
    <scope>NUCLEOTIDE SEQUENCE</scope>
    <source>
        <strain evidence="3">CBS 9431</strain>
    </source>
</reference>
<keyword evidence="1" id="KW-0812">Transmembrane</keyword>
<keyword evidence="1" id="KW-0472">Membrane</keyword>
<gene>
    <name evidence="3" type="ORF">MJAP1_001367</name>
</gene>
<name>A0AAF0JA69_9BASI</name>
<evidence type="ECO:0000313" key="4">
    <source>
        <dbReference type="Proteomes" id="UP001217754"/>
    </source>
</evidence>